<evidence type="ECO:0000313" key="1">
    <source>
        <dbReference type="EMBL" id="OHX48181.1"/>
    </source>
</evidence>
<proteinExistence type="predicted"/>
<reference evidence="1 2" key="1">
    <citation type="submission" date="2016-07" db="EMBL/GenBank/DDBJ databases">
        <title>Bacillus oceanisediminis whole genome.</title>
        <authorList>
            <person name="Pal Y."/>
            <person name="Verma A."/>
            <person name="Mual P."/>
            <person name="Srinivasan K."/>
        </authorList>
    </citation>
    <scope>NUCLEOTIDE SEQUENCE [LARGE SCALE GENOMIC DNA]</scope>
    <source>
        <strain evidence="1 2">Bhandara28</strain>
    </source>
</reference>
<evidence type="ECO:0000313" key="2">
    <source>
        <dbReference type="Proteomes" id="UP000180194"/>
    </source>
</evidence>
<keyword evidence="2" id="KW-1185">Reference proteome</keyword>
<dbReference type="Proteomes" id="UP000180194">
    <property type="component" value="Unassembled WGS sequence"/>
</dbReference>
<comment type="caution">
    <text evidence="1">The sequence shown here is derived from an EMBL/GenBank/DDBJ whole genome shotgun (WGS) entry which is preliminary data.</text>
</comment>
<gene>
    <name evidence="1" type="ORF">BBV17_18955</name>
</gene>
<dbReference type="EMBL" id="MBRJ01000022">
    <property type="protein sequence ID" value="OHX48181.1"/>
    <property type="molecule type" value="Genomic_DNA"/>
</dbReference>
<sequence length="63" mass="7087">MKWIVKKVGAGISTIIQCGAEDNYLDIAVYFEGQCNVAFEPISELKVPFIISCYENNEDEVLK</sequence>
<accession>A0ABX3CRU4</accession>
<dbReference type="RefSeq" id="WP_034297392.1">
    <property type="nucleotide sequence ID" value="NZ_JAHHWV010000044.1"/>
</dbReference>
<organism evidence="1 2">
    <name type="scientific">Cytobacillus oceanisediminis</name>
    <dbReference type="NCBI Taxonomy" id="665099"/>
    <lineage>
        <taxon>Bacteria</taxon>
        <taxon>Bacillati</taxon>
        <taxon>Bacillota</taxon>
        <taxon>Bacilli</taxon>
        <taxon>Bacillales</taxon>
        <taxon>Bacillaceae</taxon>
        <taxon>Cytobacillus</taxon>
    </lineage>
</organism>
<protein>
    <submittedName>
        <fullName evidence="1">Uncharacterized protein</fullName>
    </submittedName>
</protein>
<name>A0ABX3CRU4_9BACI</name>